<keyword evidence="1" id="KW-0472">Membrane</keyword>
<proteinExistence type="predicted"/>
<dbReference type="KEGG" id="nba:CUN60_08620"/>
<dbReference type="EMBL" id="CP024847">
    <property type="protein sequence ID" value="AUR52355.1"/>
    <property type="molecule type" value="Genomic_DNA"/>
</dbReference>
<evidence type="ECO:0000313" key="3">
    <source>
        <dbReference type="Proteomes" id="UP000236655"/>
    </source>
</evidence>
<reference evidence="3" key="1">
    <citation type="submission" date="2017-11" db="EMBL/GenBank/DDBJ databases">
        <authorList>
            <person name="Chan K.G."/>
            <person name="Lee L.S."/>
        </authorList>
    </citation>
    <scope>NUCLEOTIDE SEQUENCE [LARGE SCALE GENOMIC DNA]</scope>
    <source>
        <strain evidence="3">DSM 100970</strain>
    </source>
</reference>
<keyword evidence="1" id="KW-1133">Transmembrane helix</keyword>
<feature type="transmembrane region" description="Helical" evidence="1">
    <location>
        <begin position="76"/>
        <end position="95"/>
    </location>
</feature>
<accession>A0A2I7N802</accession>
<dbReference type="AlphaFoldDB" id="A0A2I7N802"/>
<keyword evidence="3" id="KW-1185">Reference proteome</keyword>
<organism evidence="2 3">
    <name type="scientific">Aquella oligotrophica</name>
    <dbReference type="NCBI Taxonomy" id="2067065"/>
    <lineage>
        <taxon>Bacteria</taxon>
        <taxon>Pseudomonadati</taxon>
        <taxon>Pseudomonadota</taxon>
        <taxon>Betaproteobacteria</taxon>
        <taxon>Neisseriales</taxon>
        <taxon>Neisseriaceae</taxon>
        <taxon>Aquella</taxon>
    </lineage>
</organism>
<evidence type="ECO:0000256" key="1">
    <source>
        <dbReference type="SAM" id="Phobius"/>
    </source>
</evidence>
<feature type="transmembrane region" description="Helical" evidence="1">
    <location>
        <begin position="7"/>
        <end position="27"/>
    </location>
</feature>
<gene>
    <name evidence="2" type="ORF">CUN60_08620</name>
</gene>
<protein>
    <submittedName>
        <fullName evidence="2">Uncharacterized protein</fullName>
    </submittedName>
</protein>
<evidence type="ECO:0000313" key="2">
    <source>
        <dbReference type="EMBL" id="AUR52355.1"/>
    </source>
</evidence>
<dbReference type="RefSeq" id="WP_102951648.1">
    <property type="nucleotide sequence ID" value="NZ_CP024847.1"/>
</dbReference>
<feature type="transmembrane region" description="Helical" evidence="1">
    <location>
        <begin position="101"/>
        <end position="117"/>
    </location>
</feature>
<name>A0A2I7N802_9NEIS</name>
<sequence length="173" mass="20508">MKILKKLIPIFDVGMSLYFYILIYYVAKNPTLYNITFWIFITVILWFLDFLYLSFYQKELEKESFETVSQLQIADLNYIGTYISYFIIGIGIVPKDGYPDTLFYVILGLLFIFLSRTKTVGFNIFHLLNGWHYYNVTNSDNYTMTVLLKRNDLRKVKNLKLLLLHNNIFIGTV</sequence>
<keyword evidence="1" id="KW-0812">Transmembrane</keyword>
<feature type="transmembrane region" description="Helical" evidence="1">
    <location>
        <begin position="33"/>
        <end position="55"/>
    </location>
</feature>
<dbReference type="Proteomes" id="UP000236655">
    <property type="component" value="Chromosome"/>
</dbReference>